<evidence type="ECO:0000313" key="1">
    <source>
        <dbReference type="EMBL" id="PWN51984.1"/>
    </source>
</evidence>
<organism evidence="1 2">
    <name type="scientific">Violaceomyces palustris</name>
    <dbReference type="NCBI Taxonomy" id="1673888"/>
    <lineage>
        <taxon>Eukaryota</taxon>
        <taxon>Fungi</taxon>
        <taxon>Dikarya</taxon>
        <taxon>Basidiomycota</taxon>
        <taxon>Ustilaginomycotina</taxon>
        <taxon>Ustilaginomycetes</taxon>
        <taxon>Violaceomycetales</taxon>
        <taxon>Violaceomycetaceae</taxon>
        <taxon>Violaceomyces</taxon>
    </lineage>
</organism>
<gene>
    <name evidence="1" type="ORF">IE53DRAFT_327531</name>
</gene>
<reference evidence="1 2" key="1">
    <citation type="journal article" date="2018" name="Mol. Biol. Evol.">
        <title>Broad Genomic Sampling Reveals a Smut Pathogenic Ancestry of the Fungal Clade Ustilaginomycotina.</title>
        <authorList>
            <person name="Kijpornyongpan T."/>
            <person name="Mondo S.J."/>
            <person name="Barry K."/>
            <person name="Sandor L."/>
            <person name="Lee J."/>
            <person name="Lipzen A."/>
            <person name="Pangilinan J."/>
            <person name="LaButti K."/>
            <person name="Hainaut M."/>
            <person name="Henrissat B."/>
            <person name="Grigoriev I.V."/>
            <person name="Spatafora J.W."/>
            <person name="Aime M.C."/>
        </authorList>
    </citation>
    <scope>NUCLEOTIDE SEQUENCE [LARGE SCALE GENOMIC DNA]</scope>
    <source>
        <strain evidence="1 2">SA 807</strain>
    </source>
</reference>
<accession>A0ACD0P222</accession>
<name>A0ACD0P222_9BASI</name>
<proteinExistence type="predicted"/>
<sequence>MSSRIEKGRAKFRPTITPRRSTSQSSSAIPPSTSASTTSFLPSSSPSSSLPSIQPASSASNSHAPQPSTPSSSAPRSYAFAPTPTRLNLGPNRPIHPPSKINDNSVASSSLHTSSASSSSTTPAFRKPALAPPRPPSSTRSSQTPQPQSLNGSSSDLSQNPTNHVFAAPQVNNKPPSIGGSRTKGKAIAPGSSRNADSTLPDQTQDGSKASASDEVSEVSAGPPLVNAAAPPAIGGRKRATKLVAPGGSRRDGASSDKADQQPSMGPPSDVPRSKQVVKDQAGGVQVVPGDTTSDERGDITGQAQVKDLLTSSERTSKTRGSKVTPRAGSKGNQEPPSGSALEIVIEGREAPQTEVGVLDNESEEEESTPAPETSSIKNKRRSRSESASTSAVDGRRRKKQLKSIKDPSMPKKPRSAYFMFLSYTRPERAKDLPDLSITELMKKLGDEWRSMTSEEKARFEEEAEIDKQRYRAEMSEWVDQNPGKVVDPAGPRSDLETDEALESSNHSKQPPSSSASRTNTRSNLTPKEKRAQARKRQKMKVLERNSGKPKKPATAYLMFVNSVRSERQNEFPQESITEITARMAGEWREMGEEERSRWKQESLKEKEAYQRALQDWKDRFPQGVRLPSDQDSDSDTSSDTSSEGSDEQEEENPDGDGKSGRKRKRRRRSRLPRIGPDGEILERKPREKRTISDDEREYLAEVEAEGPSLAALRLDPTSTSMKDLAVKNLKRGRAGPRTFELERVRRRQAEEKRKAEELSERIDADAVRDESSKGSKKSKGEEEGGLFEGEEEEGEEEEEVAESGQEEGEGEGPKSASHIKSKRRRGSSVGTEHSFAENRFAVQTRIVDGKIVVDETSLFANYGEDDEMREGMEVIDEREGDKFINSATRGKGMRKLKNWNYEDTEKFYKSLSQWGTDFEMIARLFPGRNRVMIKKKYQIEERANPKRIDEALLNKVEIDLEDYAQAAGVDLSGPPPEIRASFHHPSFKGGDEDEEEEKGGVKKKEERGHEERGDEEVEEEYEEEIEVDQQGNEVVRRRPVKKKATRKAGKPKAKGGGEAEADHHHQEGGRRSSLGRGRAMSNSTTGGGGGGQSGPSQPSSGLTKQQIEERERRHRAGSFRRNFDIMEEEEVVGDA</sequence>
<keyword evidence="2" id="KW-1185">Reference proteome</keyword>
<dbReference type="EMBL" id="KZ819804">
    <property type="protein sequence ID" value="PWN51984.1"/>
    <property type="molecule type" value="Genomic_DNA"/>
</dbReference>
<protein>
    <submittedName>
        <fullName evidence="1">Uncharacterized protein</fullName>
    </submittedName>
</protein>
<dbReference type="Proteomes" id="UP000245626">
    <property type="component" value="Unassembled WGS sequence"/>
</dbReference>
<evidence type="ECO:0000313" key="2">
    <source>
        <dbReference type="Proteomes" id="UP000245626"/>
    </source>
</evidence>